<evidence type="ECO:0000313" key="2">
    <source>
        <dbReference type="EMBL" id="MDC8011058.1"/>
    </source>
</evidence>
<dbReference type="AlphaFoldDB" id="A0A9X3YHT9"/>
<keyword evidence="3" id="KW-1185">Reference proteome</keyword>
<evidence type="ECO:0000313" key="3">
    <source>
        <dbReference type="Proteomes" id="UP001139971"/>
    </source>
</evidence>
<keyword evidence="1" id="KW-0732">Signal</keyword>
<evidence type="ECO:0008006" key="4">
    <source>
        <dbReference type="Google" id="ProtNLM"/>
    </source>
</evidence>
<dbReference type="Proteomes" id="UP001139971">
    <property type="component" value="Unassembled WGS sequence"/>
</dbReference>
<protein>
    <recommendedName>
        <fullName evidence="4">Outer membrane protein with beta-barrel domain</fullName>
    </recommendedName>
</protein>
<comment type="caution">
    <text evidence="2">The sequence shown here is derived from an EMBL/GenBank/DDBJ whole genome shotgun (WGS) entry which is preliminary data.</text>
</comment>
<evidence type="ECO:0000256" key="1">
    <source>
        <dbReference type="SAM" id="SignalP"/>
    </source>
</evidence>
<reference evidence="2" key="1">
    <citation type="submission" date="2023-02" db="EMBL/GenBank/DDBJ databases">
        <title>Tahibacter soli sp. nov. isolated from soil.</title>
        <authorList>
            <person name="Baek J.H."/>
            <person name="Lee J.K."/>
            <person name="Choi D.G."/>
            <person name="Jeon C.O."/>
        </authorList>
    </citation>
    <scope>NUCLEOTIDE SEQUENCE</scope>
    <source>
        <strain evidence="2">BL</strain>
    </source>
</reference>
<gene>
    <name evidence="2" type="ORF">OD750_000700</name>
</gene>
<feature type="signal peptide" evidence="1">
    <location>
        <begin position="1"/>
        <end position="25"/>
    </location>
</feature>
<name>A0A9X3YHT9_9GAMM</name>
<sequence length="276" mass="29669">MNKNRNLLSRSICAAVLAGAAGAAAADTHPALDRISISLGVYQADSDADARIDGSGGSLGSNVNFEDDFGLTKDREVARARLSFLIGDSQGLEIDGYSFNRSATKTLDRTIVYDGSTFDVDAQVHGRLDMDFASVAWRWWIPAGDADVWGVGLGAGYYRVAGQVAGEATLNGEPQFVRTDESASAWAPLVELGWRHAFSDRARLYADISGVYKSSGSISGHIYNGALGFEYFPWQAIGFGIEYGAQRIKIDADKTNFDGELNINLSGPSAFLKARF</sequence>
<dbReference type="EMBL" id="JAOVZO020000001">
    <property type="protein sequence ID" value="MDC8011058.1"/>
    <property type="molecule type" value="Genomic_DNA"/>
</dbReference>
<organism evidence="2 3">
    <name type="scientific">Tahibacter soli</name>
    <dbReference type="NCBI Taxonomy" id="2983605"/>
    <lineage>
        <taxon>Bacteria</taxon>
        <taxon>Pseudomonadati</taxon>
        <taxon>Pseudomonadota</taxon>
        <taxon>Gammaproteobacteria</taxon>
        <taxon>Lysobacterales</taxon>
        <taxon>Rhodanobacteraceae</taxon>
        <taxon>Tahibacter</taxon>
    </lineage>
</organism>
<dbReference type="RefSeq" id="WP_263544476.1">
    <property type="nucleotide sequence ID" value="NZ_JAOVZO020000001.1"/>
</dbReference>
<accession>A0A9X3YHT9</accession>
<feature type="chain" id="PRO_5040782433" description="Outer membrane protein with beta-barrel domain" evidence="1">
    <location>
        <begin position="26"/>
        <end position="276"/>
    </location>
</feature>
<proteinExistence type="predicted"/>